<sequence length="185" mass="21701">MVGGDYKNAIKDAYTDSRARPIRASIIGAVLSGLGYAYYKNPTELEMYDMLAELRQQMVLVPNTIHNPRSDAEIANRTLLFNQRRMVYYDCFFFSLVCKKPFDTRIATYVSQNKNLKNWFWQEFWYNIIDVGAFGRFYNLEKSLIDYDIREEEFADAAKSSEEVNLLSQDNNLQPSDKTYLLRNF</sequence>
<evidence type="ECO:0000313" key="2">
    <source>
        <dbReference type="WBParaSite" id="ACRNAN_Path_1003.g3851.t1"/>
    </source>
</evidence>
<dbReference type="PANTHER" id="PTHR21435">
    <property type="entry name" value="MITOCHONDRIAL IMPORT INNER MEMBRANE TRANSLOCASE SUBUNIT TIM29"/>
    <property type="match status" value="1"/>
</dbReference>
<dbReference type="GO" id="GO:0045039">
    <property type="term" value="P:protein insertion into mitochondrial inner membrane"/>
    <property type="evidence" value="ECO:0007669"/>
    <property type="project" value="TreeGrafter"/>
</dbReference>
<dbReference type="Pfam" id="PF10171">
    <property type="entry name" value="Tim29"/>
    <property type="match status" value="1"/>
</dbReference>
<name>A0A914BU94_9BILA</name>
<dbReference type="GO" id="GO:0042721">
    <property type="term" value="C:TIM22 mitochondrial import inner membrane insertion complex"/>
    <property type="evidence" value="ECO:0007669"/>
    <property type="project" value="InterPro"/>
</dbReference>
<organism evidence="1 2">
    <name type="scientific">Acrobeloides nanus</name>
    <dbReference type="NCBI Taxonomy" id="290746"/>
    <lineage>
        <taxon>Eukaryota</taxon>
        <taxon>Metazoa</taxon>
        <taxon>Ecdysozoa</taxon>
        <taxon>Nematoda</taxon>
        <taxon>Chromadorea</taxon>
        <taxon>Rhabditida</taxon>
        <taxon>Tylenchina</taxon>
        <taxon>Cephalobomorpha</taxon>
        <taxon>Cephaloboidea</taxon>
        <taxon>Cephalobidae</taxon>
        <taxon>Acrobeloides</taxon>
    </lineage>
</organism>
<dbReference type="Proteomes" id="UP000887540">
    <property type="component" value="Unplaced"/>
</dbReference>
<proteinExistence type="predicted"/>
<dbReference type="AlphaFoldDB" id="A0A914BU94"/>
<protein>
    <submittedName>
        <fullName evidence="2">Uncharacterized protein</fullName>
    </submittedName>
</protein>
<dbReference type="PANTHER" id="PTHR21435:SF1">
    <property type="entry name" value="MITOCHONDRIAL IMPORT INNER MEMBRANE TRANSLOCASE SUBUNIT TIM29"/>
    <property type="match status" value="1"/>
</dbReference>
<keyword evidence="1" id="KW-1185">Reference proteome</keyword>
<accession>A0A914BU94</accession>
<dbReference type="WBParaSite" id="ACRNAN_Path_1003.g3851.t1">
    <property type="protein sequence ID" value="ACRNAN_Path_1003.g3851.t1"/>
    <property type="gene ID" value="ACRNAN_Path_1003.g3851"/>
</dbReference>
<dbReference type="InterPro" id="IPR019322">
    <property type="entry name" value="TIMM29"/>
</dbReference>
<evidence type="ECO:0000313" key="1">
    <source>
        <dbReference type="Proteomes" id="UP000887540"/>
    </source>
</evidence>
<reference evidence="2" key="1">
    <citation type="submission" date="2022-11" db="UniProtKB">
        <authorList>
            <consortium name="WormBaseParasite"/>
        </authorList>
    </citation>
    <scope>IDENTIFICATION</scope>
</reference>